<reference evidence="2 3" key="1">
    <citation type="journal article" date="2011" name="J. Bacteriol.">
        <title>Genome Sequence of an Ammonia-Oxidizing Soil Archaeon, "Candidatus Nitrosoarchaeum koreensis" MY1.</title>
        <authorList>
            <person name="Kim B.K."/>
            <person name="Jung M.Y."/>
            <person name="Yu D.S."/>
            <person name="Park S.J."/>
            <person name="Oh T.K."/>
            <person name="Rhee S.K."/>
            <person name="Kim J.F."/>
        </authorList>
    </citation>
    <scope>NUCLEOTIDE SEQUENCE [LARGE SCALE GENOMIC DNA]</scope>
    <source>
        <strain evidence="2 3">MY1</strain>
    </source>
</reference>
<protein>
    <submittedName>
        <fullName evidence="2">Uncharacterized protein</fullName>
    </submittedName>
</protein>
<name>F9CYE1_9ARCH</name>
<keyword evidence="1" id="KW-1133">Transmembrane helix</keyword>
<feature type="transmembrane region" description="Helical" evidence="1">
    <location>
        <begin position="9"/>
        <end position="27"/>
    </location>
</feature>
<keyword evidence="1" id="KW-0472">Membrane</keyword>
<evidence type="ECO:0000313" key="2">
    <source>
        <dbReference type="EMBL" id="EGP94103.1"/>
    </source>
</evidence>
<sequence>MKKAKKQNIIIASIAIIIVSAIVAYNYSYDQTRQKGFKFGNELQQIQEEVKQAQIQFDSKITQWKEGDLSLEELLNYSEIHLNDMQNEILKYDKLNPPDQFAPSVELFKLSTQAQLDSDKEFIEWIKTNDESHSIRSDSLLQESFEYEMLALGEFNSVKAGLK</sequence>
<evidence type="ECO:0000256" key="1">
    <source>
        <dbReference type="SAM" id="Phobius"/>
    </source>
</evidence>
<dbReference type="STRING" id="1001994.MY1_1347"/>
<keyword evidence="1" id="KW-0812">Transmembrane</keyword>
<dbReference type="Proteomes" id="UP000004440">
    <property type="component" value="Unassembled WGS sequence"/>
</dbReference>
<proteinExistence type="predicted"/>
<keyword evidence="3" id="KW-1185">Reference proteome</keyword>
<gene>
    <name evidence="2" type="ORF">MY1_1347</name>
</gene>
<dbReference type="RefSeq" id="WP_007551008.1">
    <property type="nucleotide sequence ID" value="NZ_AFPU01000001.1"/>
</dbReference>
<dbReference type="OrthoDB" id="10547at2157"/>
<comment type="caution">
    <text evidence="2">The sequence shown here is derived from an EMBL/GenBank/DDBJ whole genome shotgun (WGS) entry which is preliminary data.</text>
</comment>
<accession>F9CYE1</accession>
<dbReference type="EMBL" id="AFPU01000001">
    <property type="protein sequence ID" value="EGP94103.1"/>
    <property type="molecule type" value="Genomic_DNA"/>
</dbReference>
<evidence type="ECO:0000313" key="3">
    <source>
        <dbReference type="Proteomes" id="UP000004440"/>
    </source>
</evidence>
<organism evidence="2 3">
    <name type="scientific">Nitrosarchaeum koreense MY1</name>
    <dbReference type="NCBI Taxonomy" id="1001994"/>
    <lineage>
        <taxon>Archaea</taxon>
        <taxon>Nitrososphaerota</taxon>
        <taxon>Nitrososphaeria</taxon>
        <taxon>Nitrosopumilales</taxon>
        <taxon>Nitrosopumilaceae</taxon>
        <taxon>Nitrosarchaeum</taxon>
    </lineage>
</organism>
<dbReference type="AlphaFoldDB" id="F9CYE1"/>